<name>A0A9P9D7X4_9PLEO</name>
<dbReference type="EMBL" id="JAGMWT010000017">
    <property type="protein sequence ID" value="KAH7114358.1"/>
    <property type="molecule type" value="Genomic_DNA"/>
</dbReference>
<comment type="caution">
    <text evidence="2">The sequence shown here is derived from an EMBL/GenBank/DDBJ whole genome shotgun (WGS) entry which is preliminary data.</text>
</comment>
<accession>A0A9P9D7X4</accession>
<evidence type="ECO:0000256" key="1">
    <source>
        <dbReference type="SAM" id="MobiDB-lite"/>
    </source>
</evidence>
<organism evidence="2 3">
    <name type="scientific">Dendryphion nanum</name>
    <dbReference type="NCBI Taxonomy" id="256645"/>
    <lineage>
        <taxon>Eukaryota</taxon>
        <taxon>Fungi</taxon>
        <taxon>Dikarya</taxon>
        <taxon>Ascomycota</taxon>
        <taxon>Pezizomycotina</taxon>
        <taxon>Dothideomycetes</taxon>
        <taxon>Pleosporomycetidae</taxon>
        <taxon>Pleosporales</taxon>
        <taxon>Torulaceae</taxon>
        <taxon>Dendryphion</taxon>
    </lineage>
</organism>
<keyword evidence="3" id="KW-1185">Reference proteome</keyword>
<evidence type="ECO:0000313" key="2">
    <source>
        <dbReference type="EMBL" id="KAH7114358.1"/>
    </source>
</evidence>
<feature type="region of interest" description="Disordered" evidence="1">
    <location>
        <begin position="120"/>
        <end position="146"/>
    </location>
</feature>
<dbReference type="AlphaFoldDB" id="A0A9P9D7X4"/>
<feature type="region of interest" description="Disordered" evidence="1">
    <location>
        <begin position="1"/>
        <end position="64"/>
    </location>
</feature>
<proteinExistence type="predicted"/>
<dbReference type="Proteomes" id="UP000700596">
    <property type="component" value="Unassembled WGS sequence"/>
</dbReference>
<sequence>MGAFGDNSIPTLTDWPTGEGRGRRRREQRWRDQDAPPRKYLHSRPQFNGINGVRRAKPAGPHCVARRPPGKRTCVGGLCKELLADLHTTHAPHRTRFWRCSLHPWLQTLAPIIDGQMQVDPLSQGRRDGSNRSSVADSTSMRTRRHCDPSMIAHASRGLSMEWLELRAGEMPPAVLASPWCRVLVAKMMSTVRAARRPPPPPPSAYAAWQQGSRWMLSGGTLCLSRRRRGAPLVAWVAGGGRGGRIMIMIGRASERRALVVHMPGGSRWGCPLGARGCSWCVVGFVVGFVVGAQRGAWHTLGLVA</sequence>
<gene>
    <name evidence="2" type="ORF">B0J11DRAFT_594918</name>
</gene>
<evidence type="ECO:0000313" key="3">
    <source>
        <dbReference type="Proteomes" id="UP000700596"/>
    </source>
</evidence>
<protein>
    <submittedName>
        <fullName evidence="2">Uncharacterized protein</fullName>
    </submittedName>
</protein>
<reference evidence="2" key="1">
    <citation type="journal article" date="2021" name="Nat. Commun.">
        <title>Genetic determinants of endophytism in the Arabidopsis root mycobiome.</title>
        <authorList>
            <person name="Mesny F."/>
            <person name="Miyauchi S."/>
            <person name="Thiergart T."/>
            <person name="Pickel B."/>
            <person name="Atanasova L."/>
            <person name="Karlsson M."/>
            <person name="Huettel B."/>
            <person name="Barry K.W."/>
            <person name="Haridas S."/>
            <person name="Chen C."/>
            <person name="Bauer D."/>
            <person name="Andreopoulos W."/>
            <person name="Pangilinan J."/>
            <person name="LaButti K."/>
            <person name="Riley R."/>
            <person name="Lipzen A."/>
            <person name="Clum A."/>
            <person name="Drula E."/>
            <person name="Henrissat B."/>
            <person name="Kohler A."/>
            <person name="Grigoriev I.V."/>
            <person name="Martin F.M."/>
            <person name="Hacquard S."/>
        </authorList>
    </citation>
    <scope>NUCLEOTIDE SEQUENCE</scope>
    <source>
        <strain evidence="2">MPI-CAGE-CH-0243</strain>
    </source>
</reference>
<feature type="compositionally biased region" description="Polar residues" evidence="1">
    <location>
        <begin position="131"/>
        <end position="141"/>
    </location>
</feature>